<organism evidence="2 3">
    <name type="scientific">Bacillus carboniphilus</name>
    <dbReference type="NCBI Taxonomy" id="86663"/>
    <lineage>
        <taxon>Bacteria</taxon>
        <taxon>Bacillati</taxon>
        <taxon>Bacillota</taxon>
        <taxon>Bacilli</taxon>
        <taxon>Bacillales</taxon>
        <taxon>Bacillaceae</taxon>
        <taxon>Bacillus</taxon>
    </lineage>
</organism>
<dbReference type="InterPro" id="IPR025555">
    <property type="entry name" value="YppG"/>
</dbReference>
<dbReference type="EMBL" id="BAAADJ010000064">
    <property type="protein sequence ID" value="GAA0347975.1"/>
    <property type="molecule type" value="Genomic_DNA"/>
</dbReference>
<proteinExistence type="predicted"/>
<keyword evidence="3" id="KW-1185">Reference proteome</keyword>
<evidence type="ECO:0000313" key="2">
    <source>
        <dbReference type="EMBL" id="GAA0347975.1"/>
    </source>
</evidence>
<reference evidence="3" key="1">
    <citation type="journal article" date="2019" name="Int. J. Syst. Evol. Microbiol.">
        <title>The Global Catalogue of Microorganisms (GCM) 10K type strain sequencing project: providing services to taxonomists for standard genome sequencing and annotation.</title>
        <authorList>
            <consortium name="The Broad Institute Genomics Platform"/>
            <consortium name="The Broad Institute Genome Sequencing Center for Infectious Disease"/>
            <person name="Wu L."/>
            <person name="Ma J."/>
        </authorList>
    </citation>
    <scope>NUCLEOTIDE SEQUENCE [LARGE SCALE GENOMIC DNA]</scope>
    <source>
        <strain evidence="3">JCM 9731</strain>
    </source>
</reference>
<dbReference type="Proteomes" id="UP001500782">
    <property type="component" value="Unassembled WGS sequence"/>
</dbReference>
<protein>
    <submittedName>
        <fullName evidence="2">YppG family protein</fullName>
    </submittedName>
</protein>
<evidence type="ECO:0000313" key="3">
    <source>
        <dbReference type="Proteomes" id="UP001500782"/>
    </source>
</evidence>
<feature type="region of interest" description="Disordered" evidence="1">
    <location>
        <begin position="52"/>
        <end position="71"/>
    </location>
</feature>
<dbReference type="Pfam" id="PF14179">
    <property type="entry name" value="YppG"/>
    <property type="match status" value="1"/>
</dbReference>
<accession>A0ABP3GKJ2</accession>
<dbReference type="RefSeq" id="WP_343804047.1">
    <property type="nucleotide sequence ID" value="NZ_BAAADJ010000064.1"/>
</dbReference>
<gene>
    <name evidence="2" type="ORF">GCM10008967_42880</name>
</gene>
<name>A0ABP3GKJ2_9BACI</name>
<comment type="caution">
    <text evidence="2">The sequence shown here is derived from an EMBL/GenBank/DDBJ whole genome shotgun (WGS) entry which is preliminary data.</text>
</comment>
<sequence>MRGRFGMQRNVMSPYPTMSSVNGYSAQMFPQSVYHPNHVPQLHSYMHPSQPLHATGLPYQPQMHPQSYGQQPNAYNDAYAPYANTSLKQPLSPSHLLQNPLQQAQQSSPNPYHNQSNMMQQYVNPYPKHAMFQKQKPAGSILNSFKGQDGSIDINKMMNTAGQMMNAVNQVSSMVKGLGSMFKV</sequence>
<evidence type="ECO:0000256" key="1">
    <source>
        <dbReference type="SAM" id="MobiDB-lite"/>
    </source>
</evidence>